<dbReference type="InterPro" id="IPR036038">
    <property type="entry name" value="Aminotransferase-like"/>
</dbReference>
<dbReference type="GO" id="GO:0008483">
    <property type="term" value="F:transaminase activity"/>
    <property type="evidence" value="ECO:0007669"/>
    <property type="project" value="UniProtKB-KW"/>
</dbReference>
<dbReference type="Gene3D" id="3.20.10.10">
    <property type="entry name" value="D-amino Acid Aminotransferase, subunit A, domain 2"/>
    <property type="match status" value="2"/>
</dbReference>
<dbReference type="SUPFAM" id="SSF56752">
    <property type="entry name" value="D-aminoacid aminotransferase-like PLP-dependent enzymes"/>
    <property type="match status" value="2"/>
</dbReference>
<name>A0ABQ5JZU8_9EUKA</name>
<evidence type="ECO:0000256" key="3">
    <source>
        <dbReference type="ARBA" id="ARBA00022576"/>
    </source>
</evidence>
<evidence type="ECO:0000256" key="1">
    <source>
        <dbReference type="ARBA" id="ARBA00001933"/>
    </source>
</evidence>
<keyword evidence="7" id="KW-0663">Pyridoxal phosphate</keyword>
<evidence type="ECO:0000313" key="10">
    <source>
        <dbReference type="EMBL" id="GKT23874.1"/>
    </source>
</evidence>
<reference evidence="10" key="1">
    <citation type="submission" date="2022-03" db="EMBL/GenBank/DDBJ databases">
        <title>Draft genome sequence of Aduncisulcus paluster, a free-living microaerophilic Fornicata.</title>
        <authorList>
            <person name="Yuyama I."/>
            <person name="Kume K."/>
            <person name="Tamura T."/>
            <person name="Inagaki Y."/>
            <person name="Hashimoto T."/>
        </authorList>
    </citation>
    <scope>NUCLEOTIDE SEQUENCE</scope>
    <source>
        <strain evidence="10">NY0171</strain>
    </source>
</reference>
<dbReference type="InterPro" id="IPR043132">
    <property type="entry name" value="BCAT-like_C"/>
</dbReference>
<dbReference type="Pfam" id="PF01063">
    <property type="entry name" value="Aminotran_4"/>
    <property type="match status" value="1"/>
</dbReference>
<comment type="similarity">
    <text evidence="2">Belongs to the class-IV pyridoxal-phosphate-dependent aminotransferase family.</text>
</comment>
<evidence type="ECO:0000256" key="6">
    <source>
        <dbReference type="ARBA" id="ARBA00022694"/>
    </source>
</evidence>
<dbReference type="InterPro" id="IPR002738">
    <property type="entry name" value="RNase_P_p30"/>
</dbReference>
<keyword evidence="4" id="KW-0028">Amino-acid biosynthesis</keyword>
<dbReference type="InterPro" id="IPR033939">
    <property type="entry name" value="BCAT_family"/>
</dbReference>
<dbReference type="NCBIfam" id="TIGR01123">
    <property type="entry name" value="ilvE_II"/>
    <property type="match status" value="1"/>
</dbReference>
<comment type="cofactor">
    <cofactor evidence="1">
        <name>pyridoxal 5'-phosphate</name>
        <dbReference type="ChEBI" id="CHEBI:597326"/>
    </cofactor>
</comment>
<dbReference type="NCBIfam" id="NF009897">
    <property type="entry name" value="PRK13357.1"/>
    <property type="match status" value="1"/>
</dbReference>
<accession>A0ABQ5JZU8</accession>
<dbReference type="InterPro" id="IPR016195">
    <property type="entry name" value="Pol/histidinol_Pase-like"/>
</dbReference>
<dbReference type="InterPro" id="IPR001544">
    <property type="entry name" value="Aminotrans_IV"/>
</dbReference>
<evidence type="ECO:0000313" key="11">
    <source>
        <dbReference type="Proteomes" id="UP001057375"/>
    </source>
</evidence>
<comment type="caution">
    <text evidence="10">The sequence shown here is derived from an EMBL/GenBank/DDBJ whole genome shotgun (WGS) entry which is preliminary data.</text>
</comment>
<sequence>MYCDFCIDCTRLETDKAKKLLHTAFLDGYSIVAINFTFNDKPSAELAKEVLAPFSFFKQEGIFTLDDPALGEERRKREFLILSRITIDRESSSPNIIRIPKRQRRSNQPLPLADPGLRQFDLVSIVVRSDEDLKHAINSYIVDIITIDYSVFSYLRLKKGTVGKIIQQGQAIEVQYSSALIAPSPSPLCTSEFKRHLRTKFYTETCGSCGSGHPGKPFSGSVRDLQQKETNEYLTMAKKYSHSAEADKRAIGDAMMMQAKLDGDKIVELTSKSGPKDGISQEQISKKKKKQKKAVASTTDGGESLSTTSTSDFTVSFSNRSALFRLLFSLHSSLFSHPHIILSSGCRSEHSHRSPASIVSMCWLFGMNSQCSTKCISESCRNVMERALARKVPFGGVVAVPTRLSLLSPPKPKETIPSKKIDPSTSQEEITGGKRRSAEMLSTHKEWKSTLSIQNGPVKRVTYTDLRVSELRDPKHFLACCEYINAEILEEAGYVKPKIRMNCFTIRECNILTLFYILDIDHDRSPCTLDFCLDCIERLRIIKKFADSFVFIIMSCNSKIHEKCPDEFVQDIFKEGLKNLGLLLSKCEEALRIHKKIPRLMVNFKVRNYFAMMESASVFGGILFDFFQKGGLISPAKAFENVVEKFRCKIDSEVERSIFNTYITQVQRDDATLIAIGSDNKEEDREVDEDDDEEEEMLPCEAHRLYPSYSEDKLSMTNCGTSKGIFNFSHVLKKGEKGKDGPDSSTLDKILIHEDFWEKFLVQYVQTKKEYGKPKIYRIMQDIDFSKLEITLTKTPKTMPPKDDLLFGKHLSDHMLEIEWEEGKGWGEPRIVPQHDLVLSPAAQCFHYGMEVFEGLKAYKDEEGKARLFRPLLNFQRLKKSCERLSLPSFNPEEALKCMRKLVEVDQKWIPEMRGYSLYLRPTVVSTSCKLGLASPNKALMFVIMSPSGPYFASGFKPVSLYATTEFVRAWPGGVGSCKCGGNYAPTILPQKIAKEKGCNQVLWLFGEKNYVTEVGAMSFFVVIKDKETGKPEVITASLADGTILPSITRRSVIELVKSYPEYTMSERDCSMEEIVEAAKDGRLVESFGPGTAAIVVPINKILYEKDDIEIPCEMDGDCGRDCSMEEIVEAAKDGRLVESFGTGTAAIVVPINKILYEKDDIEIPCEMDGDCGVLTHKLFNTLLDIQFGVKEHEWSEFL</sequence>
<dbReference type="Gene3D" id="3.30.470.10">
    <property type="match status" value="1"/>
</dbReference>
<feature type="compositionally biased region" description="Basic and acidic residues" evidence="9">
    <location>
        <begin position="411"/>
        <end position="422"/>
    </location>
</feature>
<dbReference type="Proteomes" id="UP001057375">
    <property type="component" value="Unassembled WGS sequence"/>
</dbReference>
<evidence type="ECO:0000256" key="7">
    <source>
        <dbReference type="ARBA" id="ARBA00022898"/>
    </source>
</evidence>
<dbReference type="InterPro" id="IPR043131">
    <property type="entry name" value="BCAT-like_N"/>
</dbReference>
<dbReference type="PANTHER" id="PTHR11825">
    <property type="entry name" value="SUBGROUP IIII AMINOTRANSFERASE"/>
    <property type="match status" value="1"/>
</dbReference>
<keyword evidence="5" id="KW-0808">Transferase</keyword>
<protein>
    <submittedName>
        <fullName evidence="10">Branched-chain-amino-acid aminotransferase</fullName>
    </submittedName>
</protein>
<evidence type="ECO:0000256" key="2">
    <source>
        <dbReference type="ARBA" id="ARBA00009320"/>
    </source>
</evidence>
<organism evidence="10 11">
    <name type="scientific">Aduncisulcus paluster</name>
    <dbReference type="NCBI Taxonomy" id="2918883"/>
    <lineage>
        <taxon>Eukaryota</taxon>
        <taxon>Metamonada</taxon>
        <taxon>Carpediemonas-like organisms</taxon>
        <taxon>Aduncisulcus</taxon>
    </lineage>
</organism>
<proteinExistence type="inferred from homology"/>
<dbReference type="Gene3D" id="3.20.20.140">
    <property type="entry name" value="Metal-dependent hydrolases"/>
    <property type="match status" value="1"/>
</dbReference>
<keyword evidence="3 10" id="KW-0032">Aminotransferase</keyword>
<keyword evidence="8" id="KW-0100">Branched-chain amino acid biosynthesis</keyword>
<dbReference type="PANTHER" id="PTHR11825:SF44">
    <property type="entry name" value="BRANCHED-CHAIN-AMINO-ACID AMINOTRANSFERASE"/>
    <property type="match status" value="1"/>
</dbReference>
<keyword evidence="11" id="KW-1185">Reference proteome</keyword>
<feature type="region of interest" description="Disordered" evidence="9">
    <location>
        <begin position="409"/>
        <end position="437"/>
    </location>
</feature>
<dbReference type="EMBL" id="BQXS01012490">
    <property type="protein sequence ID" value="GKT23874.1"/>
    <property type="molecule type" value="Genomic_DNA"/>
</dbReference>
<dbReference type="CDD" id="cd01557">
    <property type="entry name" value="BCAT_beta_family"/>
    <property type="match status" value="1"/>
</dbReference>
<evidence type="ECO:0000256" key="5">
    <source>
        <dbReference type="ARBA" id="ARBA00022679"/>
    </source>
</evidence>
<keyword evidence="6" id="KW-0819">tRNA processing</keyword>
<dbReference type="Pfam" id="PF01876">
    <property type="entry name" value="RNase_P_p30"/>
    <property type="match status" value="1"/>
</dbReference>
<gene>
    <name evidence="10" type="ORF">ADUPG1_012563</name>
</gene>
<feature type="region of interest" description="Disordered" evidence="9">
    <location>
        <begin position="270"/>
        <end position="308"/>
    </location>
</feature>
<evidence type="ECO:0000256" key="8">
    <source>
        <dbReference type="ARBA" id="ARBA00023304"/>
    </source>
</evidence>
<evidence type="ECO:0000256" key="9">
    <source>
        <dbReference type="SAM" id="MobiDB-lite"/>
    </source>
</evidence>
<dbReference type="InterPro" id="IPR005786">
    <property type="entry name" value="B_amino_transII"/>
</dbReference>
<evidence type="ECO:0000256" key="4">
    <source>
        <dbReference type="ARBA" id="ARBA00022605"/>
    </source>
</evidence>
<dbReference type="SUPFAM" id="SSF89550">
    <property type="entry name" value="PHP domain-like"/>
    <property type="match status" value="1"/>
</dbReference>